<dbReference type="PIRSF" id="PIRSF004848">
    <property type="entry name" value="YBL036c_PLPDEIII"/>
    <property type="match status" value="1"/>
</dbReference>
<evidence type="ECO:0000256" key="3">
    <source>
        <dbReference type="PIRSR" id="PIRSR004848-1"/>
    </source>
</evidence>
<organism evidence="6 7">
    <name type="scientific">Pelolinea submarina</name>
    <dbReference type="NCBI Taxonomy" id="913107"/>
    <lineage>
        <taxon>Bacteria</taxon>
        <taxon>Bacillati</taxon>
        <taxon>Chloroflexota</taxon>
        <taxon>Anaerolineae</taxon>
        <taxon>Anaerolineales</taxon>
        <taxon>Anaerolineaceae</taxon>
        <taxon>Pelolinea</taxon>
    </lineage>
</organism>
<dbReference type="Proteomes" id="UP000256388">
    <property type="component" value="Unassembled WGS sequence"/>
</dbReference>
<evidence type="ECO:0000313" key="7">
    <source>
        <dbReference type="Proteomes" id="UP000256388"/>
    </source>
</evidence>
<dbReference type="NCBIfam" id="TIGR00044">
    <property type="entry name" value="YggS family pyridoxal phosphate-dependent enzyme"/>
    <property type="match status" value="1"/>
</dbReference>
<keyword evidence="7" id="KW-1185">Reference proteome</keyword>
<dbReference type="FunFam" id="3.20.20.10:FF:000018">
    <property type="entry name" value="Pyridoxal phosphate homeostasis protein"/>
    <property type="match status" value="1"/>
</dbReference>
<dbReference type="RefSeq" id="WP_116224813.1">
    <property type="nucleotide sequence ID" value="NZ_AP018437.1"/>
</dbReference>
<evidence type="ECO:0000256" key="4">
    <source>
        <dbReference type="RuleBase" id="RU004514"/>
    </source>
</evidence>
<dbReference type="PANTHER" id="PTHR10146">
    <property type="entry name" value="PROLINE SYNTHETASE CO-TRANSCRIBED BACTERIAL HOMOLOG PROTEIN"/>
    <property type="match status" value="1"/>
</dbReference>
<evidence type="ECO:0000313" key="6">
    <source>
        <dbReference type="EMBL" id="REG11694.1"/>
    </source>
</evidence>
<proteinExistence type="inferred from homology"/>
<dbReference type="EMBL" id="QUMS01000001">
    <property type="protein sequence ID" value="REG11694.1"/>
    <property type="molecule type" value="Genomic_DNA"/>
</dbReference>
<comment type="cofactor">
    <cofactor evidence="3">
        <name>pyridoxal 5'-phosphate</name>
        <dbReference type="ChEBI" id="CHEBI:597326"/>
    </cofactor>
</comment>
<feature type="domain" description="Alanine racemase N-terminal" evidence="5">
    <location>
        <begin position="9"/>
        <end position="217"/>
    </location>
</feature>
<evidence type="ECO:0000256" key="2">
    <source>
        <dbReference type="HAMAP-Rule" id="MF_02087"/>
    </source>
</evidence>
<dbReference type="Gene3D" id="3.20.20.10">
    <property type="entry name" value="Alanine racemase"/>
    <property type="match status" value="1"/>
</dbReference>
<evidence type="ECO:0000259" key="5">
    <source>
        <dbReference type="Pfam" id="PF01168"/>
    </source>
</evidence>
<dbReference type="InterPro" id="IPR011078">
    <property type="entry name" value="PyrdxlP_homeostasis"/>
</dbReference>
<comment type="caution">
    <text evidence="6">The sequence shown here is derived from an EMBL/GenBank/DDBJ whole genome shotgun (WGS) entry which is preliminary data.</text>
</comment>
<comment type="function">
    <text evidence="2">Pyridoxal 5'-phosphate (PLP)-binding protein, which is involved in PLP homeostasis.</text>
</comment>
<dbReference type="CDD" id="cd00635">
    <property type="entry name" value="PLPDE_III_YBL036c_like"/>
    <property type="match status" value="1"/>
</dbReference>
<protein>
    <recommendedName>
        <fullName evidence="2">Pyridoxal phosphate homeostasis protein</fullName>
        <shortName evidence="2">PLP homeostasis protein</shortName>
    </recommendedName>
</protein>
<name>A0A347ZR21_9CHLR</name>
<gene>
    <name evidence="6" type="ORF">DFR64_1586</name>
</gene>
<keyword evidence="1 2" id="KW-0663">Pyridoxal phosphate</keyword>
<reference evidence="6 7" key="1">
    <citation type="submission" date="2018-08" db="EMBL/GenBank/DDBJ databases">
        <title>Genomic Encyclopedia of Type Strains, Phase IV (KMG-IV): sequencing the most valuable type-strain genomes for metagenomic binning, comparative biology and taxonomic classification.</title>
        <authorList>
            <person name="Goeker M."/>
        </authorList>
    </citation>
    <scope>NUCLEOTIDE SEQUENCE [LARGE SCALE GENOMIC DNA]</scope>
    <source>
        <strain evidence="6 7">DSM 23923</strain>
    </source>
</reference>
<dbReference type="GO" id="GO:0030170">
    <property type="term" value="F:pyridoxal phosphate binding"/>
    <property type="evidence" value="ECO:0007669"/>
    <property type="project" value="UniProtKB-UniRule"/>
</dbReference>
<dbReference type="OrthoDB" id="9804072at2"/>
<feature type="modified residue" description="N6-(pyridoxal phosphate)lysine" evidence="2 3">
    <location>
        <position position="29"/>
    </location>
</feature>
<dbReference type="Pfam" id="PF01168">
    <property type="entry name" value="Ala_racemase_N"/>
    <property type="match status" value="1"/>
</dbReference>
<accession>A0A347ZR21</accession>
<dbReference type="HAMAP" id="MF_02087">
    <property type="entry name" value="PLP_homeostasis"/>
    <property type="match status" value="1"/>
</dbReference>
<dbReference type="InterPro" id="IPR001608">
    <property type="entry name" value="Ala_racemase_N"/>
</dbReference>
<dbReference type="SUPFAM" id="SSF51419">
    <property type="entry name" value="PLP-binding barrel"/>
    <property type="match status" value="1"/>
</dbReference>
<dbReference type="AlphaFoldDB" id="A0A347ZR21"/>
<dbReference type="PANTHER" id="PTHR10146:SF14">
    <property type="entry name" value="PYRIDOXAL PHOSPHATE HOMEOSTASIS PROTEIN"/>
    <property type="match status" value="1"/>
</dbReference>
<evidence type="ECO:0000256" key="1">
    <source>
        <dbReference type="ARBA" id="ARBA00022898"/>
    </source>
</evidence>
<sequence>METLKLIGQNAEKLLHEIPDEVTLLAAAKTRTPEEVRAAWEAGIRCFGHNYVQEAQAMLPQLDFRAEWHMIGHLQRNKADLAVSLFDLVETVDSARLARALEKYCAQQEKSLPVFIEVNSGCEENKDGALPEAVDDLAAIIGTLPHLKLQGLMTMGPLTGDAELSRPYFKTTREIFDRIKKENPELRWLSMGMSHSYKVAVDEGANLVRIGTALFGPRK</sequence>
<comment type="similarity">
    <text evidence="2 4">Belongs to the pyridoxal phosphate-binding protein YggS/PROSC family.</text>
</comment>
<dbReference type="InterPro" id="IPR029066">
    <property type="entry name" value="PLP-binding_barrel"/>
</dbReference>